<evidence type="ECO:0000256" key="1">
    <source>
        <dbReference type="ARBA" id="ARBA00022598"/>
    </source>
</evidence>
<dbReference type="SUPFAM" id="SSF50677">
    <property type="entry name" value="ValRS/IleRS/LeuRS editing domain"/>
    <property type="match status" value="1"/>
</dbReference>
<dbReference type="PANTHER" id="PTHR42765:SF1">
    <property type="entry name" value="ISOLEUCINE--TRNA LIGASE, MITOCHONDRIAL"/>
    <property type="match status" value="1"/>
</dbReference>
<dbReference type="GO" id="GO:0005524">
    <property type="term" value="F:ATP binding"/>
    <property type="evidence" value="ECO:0007669"/>
    <property type="project" value="UniProtKB-KW"/>
</dbReference>
<dbReference type="AlphaFoldDB" id="T1BCU8"/>
<keyword evidence="2" id="KW-0547">Nucleotide-binding</keyword>
<dbReference type="SUPFAM" id="SSF52374">
    <property type="entry name" value="Nucleotidylyl transferase"/>
    <property type="match status" value="1"/>
</dbReference>
<keyword evidence="3" id="KW-0067">ATP-binding</keyword>
<gene>
    <name evidence="7" type="ORF">B2A_06719</name>
</gene>
<reference evidence="7" key="2">
    <citation type="journal article" date="2014" name="ISME J.">
        <title>Microbial stratification in low pH oxic and suboxic macroscopic growths along an acid mine drainage.</title>
        <authorList>
            <person name="Mendez-Garcia C."/>
            <person name="Mesa V."/>
            <person name="Sprenger R.R."/>
            <person name="Richter M."/>
            <person name="Diez M.S."/>
            <person name="Solano J."/>
            <person name="Bargiela R."/>
            <person name="Golyshina O.V."/>
            <person name="Manteca A."/>
            <person name="Ramos J.L."/>
            <person name="Gallego J.R."/>
            <person name="Llorente I."/>
            <person name="Martins Dos Santos V.A."/>
            <person name="Jensen O.N."/>
            <person name="Pelaez A.I."/>
            <person name="Sanchez J."/>
            <person name="Ferrer M."/>
        </authorList>
    </citation>
    <scope>NUCLEOTIDE SEQUENCE</scope>
</reference>
<comment type="caution">
    <text evidence="7">The sequence shown here is derived from an EMBL/GenBank/DDBJ whole genome shotgun (WGS) entry which is preliminary data.</text>
</comment>
<dbReference type="GO" id="GO:0006428">
    <property type="term" value="P:isoleucyl-tRNA aminoacylation"/>
    <property type="evidence" value="ECO:0007669"/>
    <property type="project" value="TreeGrafter"/>
</dbReference>
<protein>
    <submittedName>
        <fullName evidence="7">Isoleucyl-tRNA synthetase</fullName>
    </submittedName>
</protein>
<feature type="non-terminal residue" evidence="7">
    <location>
        <position position="185"/>
    </location>
</feature>
<keyword evidence="5 7" id="KW-0030">Aminoacyl-tRNA synthetase</keyword>
<evidence type="ECO:0000313" key="7">
    <source>
        <dbReference type="EMBL" id="EQD52045.1"/>
    </source>
</evidence>
<dbReference type="GO" id="GO:0004822">
    <property type="term" value="F:isoleucine-tRNA ligase activity"/>
    <property type="evidence" value="ECO:0007669"/>
    <property type="project" value="TreeGrafter"/>
</dbReference>
<accession>T1BCU8</accession>
<name>T1BCU8_9ZZZZ</name>
<dbReference type="Gene3D" id="3.90.740.10">
    <property type="entry name" value="Valyl/Leucyl/Isoleucyl-tRNA synthetase, editing domain"/>
    <property type="match status" value="1"/>
</dbReference>
<dbReference type="PANTHER" id="PTHR42765">
    <property type="entry name" value="SOLEUCYL-TRNA SYNTHETASE"/>
    <property type="match status" value="1"/>
</dbReference>
<dbReference type="Gene3D" id="3.40.50.620">
    <property type="entry name" value="HUPs"/>
    <property type="match status" value="1"/>
</dbReference>
<evidence type="ECO:0000256" key="4">
    <source>
        <dbReference type="ARBA" id="ARBA00022917"/>
    </source>
</evidence>
<dbReference type="Pfam" id="PF00133">
    <property type="entry name" value="tRNA-synt_1"/>
    <property type="match status" value="1"/>
</dbReference>
<evidence type="ECO:0000256" key="3">
    <source>
        <dbReference type="ARBA" id="ARBA00022840"/>
    </source>
</evidence>
<dbReference type="InterPro" id="IPR050081">
    <property type="entry name" value="Ile-tRNA_ligase"/>
</dbReference>
<dbReference type="InterPro" id="IPR002300">
    <property type="entry name" value="aa-tRNA-synth_Ia"/>
</dbReference>
<evidence type="ECO:0000259" key="6">
    <source>
        <dbReference type="Pfam" id="PF00133"/>
    </source>
</evidence>
<dbReference type="GO" id="GO:0002161">
    <property type="term" value="F:aminoacyl-tRNA deacylase activity"/>
    <property type="evidence" value="ECO:0007669"/>
    <property type="project" value="InterPro"/>
</dbReference>
<sequence length="185" mass="21035">MLGDHVELDVGTGAVHTAPAHGLEDFALGRRYGLELDDLIDPQGRFRPNVEHLAGLGIFAAGDAIQHLLENHGTLLNRAEWQHSYPHCWRHKTPVIFRATSQWFIPLEEGTLRSRSIEAIATVRWHPEWGLARMAQMVENRPDWCISRQRIWGVPLALWVHDETGALHPRSAELLEALAERIEQD</sequence>
<proteinExistence type="predicted"/>
<keyword evidence="1" id="KW-0436">Ligase</keyword>
<dbReference type="GO" id="GO:0005829">
    <property type="term" value="C:cytosol"/>
    <property type="evidence" value="ECO:0007669"/>
    <property type="project" value="TreeGrafter"/>
</dbReference>
<feature type="domain" description="Aminoacyl-tRNA synthetase class Ia" evidence="6">
    <location>
        <begin position="96"/>
        <end position="183"/>
    </location>
</feature>
<dbReference type="InterPro" id="IPR009008">
    <property type="entry name" value="Val/Leu/Ile-tRNA-synth_edit"/>
</dbReference>
<reference evidence="7" key="1">
    <citation type="submission" date="2013-08" db="EMBL/GenBank/DDBJ databases">
        <authorList>
            <person name="Mendez C."/>
            <person name="Richter M."/>
            <person name="Ferrer M."/>
            <person name="Sanchez J."/>
        </authorList>
    </citation>
    <scope>NUCLEOTIDE SEQUENCE</scope>
</reference>
<dbReference type="EMBL" id="AUZZ01004773">
    <property type="protein sequence ID" value="EQD52045.1"/>
    <property type="molecule type" value="Genomic_DNA"/>
</dbReference>
<dbReference type="InterPro" id="IPR014729">
    <property type="entry name" value="Rossmann-like_a/b/a_fold"/>
</dbReference>
<evidence type="ECO:0000256" key="2">
    <source>
        <dbReference type="ARBA" id="ARBA00022741"/>
    </source>
</evidence>
<organism evidence="7">
    <name type="scientific">mine drainage metagenome</name>
    <dbReference type="NCBI Taxonomy" id="410659"/>
    <lineage>
        <taxon>unclassified sequences</taxon>
        <taxon>metagenomes</taxon>
        <taxon>ecological metagenomes</taxon>
    </lineage>
</organism>
<evidence type="ECO:0000256" key="5">
    <source>
        <dbReference type="ARBA" id="ARBA00023146"/>
    </source>
</evidence>
<keyword evidence="4" id="KW-0648">Protein biosynthesis</keyword>